<dbReference type="Proteomes" id="UP000317388">
    <property type="component" value="Segment"/>
</dbReference>
<feature type="transmembrane region" description="Helical" evidence="11">
    <location>
        <begin position="1009"/>
        <end position="1035"/>
    </location>
</feature>
<dbReference type="PRINTS" id="PR01217">
    <property type="entry name" value="PRICHEXTENSN"/>
</dbReference>
<evidence type="ECO:0000256" key="2">
    <source>
        <dbReference type="ARBA" id="ARBA00022525"/>
    </source>
</evidence>
<dbReference type="PROSITE" id="PS01248">
    <property type="entry name" value="EGF_LAM_1"/>
    <property type="match status" value="3"/>
</dbReference>
<evidence type="ECO:0000256" key="8">
    <source>
        <dbReference type="ARBA" id="ARBA00023180"/>
    </source>
</evidence>
<keyword evidence="3" id="KW-0272">Extracellular matrix</keyword>
<reference evidence="13" key="1">
    <citation type="submission" date="2018-10" db="EMBL/GenBank/DDBJ databases">
        <title>Phylogenomic characterization of red seabream iridovirus from Florida pompano Trachinotus carolinus maricultured in the Caribbean Sea.</title>
        <authorList>
            <person name="Koda S.A."/>
            <person name="Subramaniam K."/>
            <person name="Pouder D.B."/>
            <person name="Yanong R.P."/>
            <person name="Frasca S.Jr."/>
            <person name="Waltzek T.B."/>
        </authorList>
    </citation>
    <scope>NUCLEOTIDE SEQUENCE [LARGE SCALE GENOMIC DNA]</scope>
    <source>
        <strain evidence="13">PIV2010</strain>
    </source>
</reference>
<keyword evidence="6" id="KW-0084">Basement membrane</keyword>
<keyword evidence="4" id="KW-0732">Signal</keyword>
<dbReference type="FunFam" id="2.10.25.10:FF:000051">
    <property type="entry name" value="Laminin subunit alpha 4"/>
    <property type="match status" value="1"/>
</dbReference>
<evidence type="ECO:0000256" key="11">
    <source>
        <dbReference type="SAM" id="Phobius"/>
    </source>
</evidence>
<organism evidence="13">
    <name type="scientific">Pompano iridovirus</name>
    <dbReference type="NCBI Taxonomy" id="2494350"/>
    <lineage>
        <taxon>Viruses</taxon>
        <taxon>Varidnaviria</taxon>
        <taxon>Bamfordvirae</taxon>
        <taxon>Nucleocytoviricota</taxon>
        <taxon>Megaviricetes</taxon>
        <taxon>Pimascovirales</taxon>
        <taxon>Pimascovirales incertae sedis</taxon>
        <taxon>Iridoviridae</taxon>
        <taxon>Alphairidovirinae</taxon>
        <taxon>Megalocytivirus</taxon>
        <taxon>Megalocytivirus pagrus1</taxon>
        <taxon>Infectious spleen and kidney necrosis virus</taxon>
    </lineage>
</organism>
<evidence type="ECO:0000256" key="4">
    <source>
        <dbReference type="ARBA" id="ARBA00022729"/>
    </source>
</evidence>
<feature type="compositionally biased region" description="Acidic residues" evidence="10">
    <location>
        <begin position="822"/>
        <end position="841"/>
    </location>
</feature>
<feature type="compositionally biased region" description="Low complexity" evidence="10">
    <location>
        <begin position="675"/>
        <end position="690"/>
    </location>
</feature>
<dbReference type="Pfam" id="PF00053">
    <property type="entry name" value="EGF_laminin"/>
    <property type="match status" value="4"/>
</dbReference>
<feature type="region of interest" description="Disordered" evidence="10">
    <location>
        <begin position="631"/>
        <end position="900"/>
    </location>
</feature>
<dbReference type="InterPro" id="IPR050440">
    <property type="entry name" value="Laminin/Netrin_ECM"/>
</dbReference>
<keyword evidence="9" id="KW-0424">Laminin EGF-like domain</keyword>
<feature type="compositionally biased region" description="Low complexity" evidence="10">
    <location>
        <begin position="732"/>
        <end position="764"/>
    </location>
</feature>
<evidence type="ECO:0000256" key="3">
    <source>
        <dbReference type="ARBA" id="ARBA00022530"/>
    </source>
</evidence>
<dbReference type="PROSITE" id="PS50027">
    <property type="entry name" value="EGF_LAM_2"/>
    <property type="match status" value="3"/>
</dbReference>
<dbReference type="PANTHER" id="PTHR10574">
    <property type="entry name" value="NETRIN/LAMININ-RELATED"/>
    <property type="match status" value="1"/>
</dbReference>
<evidence type="ECO:0000256" key="10">
    <source>
        <dbReference type="SAM" id="MobiDB-lite"/>
    </source>
</evidence>
<evidence type="ECO:0000259" key="12">
    <source>
        <dbReference type="PROSITE" id="PS50027"/>
    </source>
</evidence>
<accession>A0A3S9LLQ9</accession>
<dbReference type="FunFam" id="2.10.25.10:FF:000082">
    <property type="entry name" value="Laminin subunit alpha 1"/>
    <property type="match status" value="1"/>
</dbReference>
<feature type="compositionally biased region" description="Acidic residues" evidence="10">
    <location>
        <begin position="766"/>
        <end position="785"/>
    </location>
</feature>
<proteinExistence type="predicted"/>
<dbReference type="GO" id="GO:0005604">
    <property type="term" value="C:basement membrane"/>
    <property type="evidence" value="ECO:0007669"/>
    <property type="project" value="UniProtKB-SubCell"/>
</dbReference>
<dbReference type="InterPro" id="IPR002049">
    <property type="entry name" value="LE_dom"/>
</dbReference>
<evidence type="ECO:0000256" key="9">
    <source>
        <dbReference type="ARBA" id="ARBA00023292"/>
    </source>
</evidence>
<feature type="domain" description="Laminin EGF-like" evidence="12">
    <location>
        <begin position="500"/>
        <end position="548"/>
    </location>
</feature>
<feature type="compositionally biased region" description="Acidic residues" evidence="10">
    <location>
        <begin position="692"/>
        <end position="711"/>
    </location>
</feature>
<evidence type="ECO:0000313" key="13">
    <source>
        <dbReference type="EMBL" id="AZQ20773.1"/>
    </source>
</evidence>
<dbReference type="PROSITE" id="PS00022">
    <property type="entry name" value="EGF_1"/>
    <property type="match status" value="1"/>
</dbReference>
<keyword evidence="2" id="KW-0964">Secreted</keyword>
<dbReference type="SMR" id="A0A3S9LLQ9"/>
<dbReference type="SMART" id="SM00181">
    <property type="entry name" value="EGF"/>
    <property type="match status" value="8"/>
</dbReference>
<dbReference type="InterPro" id="IPR000742">
    <property type="entry name" value="EGF"/>
</dbReference>
<comment type="subcellular location">
    <subcellularLocation>
        <location evidence="1">Secreted</location>
        <location evidence="1">Extracellular space</location>
        <location evidence="1">Extracellular matrix</location>
        <location evidence="1">Basement membrane</location>
    </subcellularLocation>
</comment>
<protein>
    <submittedName>
        <fullName evidence="13">Laminin-type epidermal growth factor</fullName>
    </submittedName>
</protein>
<dbReference type="FunFam" id="2.10.25.10:FF:000209">
    <property type="entry name" value="Laminin subunit alpha 5"/>
    <property type="match status" value="1"/>
</dbReference>
<keyword evidence="8" id="KW-0325">Glycoprotein</keyword>
<dbReference type="PANTHER" id="PTHR10574:SF406">
    <property type="entry name" value="LAMININ SUBUNIT ALPHA 5"/>
    <property type="match status" value="1"/>
</dbReference>
<evidence type="ECO:0000256" key="1">
    <source>
        <dbReference type="ARBA" id="ARBA00004302"/>
    </source>
</evidence>
<keyword evidence="11" id="KW-1133">Transmembrane helix</keyword>
<keyword evidence="11" id="KW-0472">Membrane</keyword>
<keyword evidence="11" id="KW-0812">Transmembrane</keyword>
<keyword evidence="5" id="KW-0677">Repeat</keyword>
<dbReference type="SUPFAM" id="SSF57196">
    <property type="entry name" value="EGF/Laminin"/>
    <property type="match status" value="3"/>
</dbReference>
<feature type="compositionally biased region" description="Low complexity" evidence="10">
    <location>
        <begin position="806"/>
        <end position="820"/>
    </location>
</feature>
<dbReference type="SUPFAM" id="SSF57184">
    <property type="entry name" value="Growth factor receptor domain"/>
    <property type="match status" value="1"/>
</dbReference>
<dbReference type="EMBL" id="MK098185">
    <property type="protein sequence ID" value="AZQ20773.1"/>
    <property type="molecule type" value="Genomic_DNA"/>
</dbReference>
<sequence length="1050" mass="113375">MATLLLLLLLTVACTHATTFYNLEIDNQTTTLSCGVPRETDVKIVWSSDSNSLLAEHVVHGEVVHVGRNSSEVLKHGVVLYDGTILSVIKLKPHPVQTVTCHASRISSDSQPCVGVSCELPTDTDNVTPPPTLLDDGGSGMDDYDDIDEPECLSGNCSDCINVVRYTNGSLECLDDKLCVPGEMPYNMLQCYQSNVTCHCDNGLCRVSYDGTDVCCPVGYYGDPISCQQCPCPEDGPCEIHMGRLVCTSCPPGHIGDTCNRCLDGYYQAKDGVCRECQCPFNSPCTLENGTATCVCPIGHTGQRCEVCESGYFWTGHQCIRCPCDGHCALQHDGQVICYRCVDCVGEGPCHVDMTNKNSIYCVDCPYGSSGQYCEMCDVGFFRGSNGCRPCPCPNNGACRQAGNNIICTGCPINTTKNNLCEECLDGSFGDPSGLLGPVRPCRRCHCSGNTDDNPVGQCHPETGECMRCLHNTDGFFCDRCARGYYGNALSSDPNKCKQCVCSGHGSLHPICDVYTGQCVCKPNVVGLQCDTCLPGYYGLYHDGICKPCQCHPAGTQMCDSQTGQCVCHTGVYGEACDQCMPGYFNIQAGCEACMCHPNQSISQQCDQDGQCICKEGFTGLMCTVAIPLPTEAEPEEPEEEEDEYDCPEYEDDTTTSAPPTTMPPPKRECKKKTTTTVAPTTTTTTVAPTEPEPEEPEEEEDEYDCPEYEDITSAPPTTMPPPKRECKKKTTTTVATTTTTVAPTTTTTTVAPTTTTTTTVAPTEPEPEEPEEEEDEYDCPEYEDITSAPPTTMPPPKRECKKKTTTTVATTTTTTVAPTEPEPEEPEEEEDEYDCPEYEDITSAPPTTTPPPKTACKKKPKPPMGATPVHDPQTPPPRKPEPVAPAGRPMPETEAPQRDVPIVAVVHTPERAPPQKPSQTQAPQHDAPIVAVVHTPERAPPPSQTEAPKHKVPVATVVHTPERAPPAAPSRIPPAIQNEVPVVKQSTGEEDDDDVHLGDIGGMKKGGLLMGIVIGSCMVAAAFIMFAIIGHLFFRFTRCGQYDVTTTEP</sequence>
<evidence type="ECO:0000256" key="5">
    <source>
        <dbReference type="ARBA" id="ARBA00022737"/>
    </source>
</evidence>
<feature type="compositionally biased region" description="Acidic residues" evidence="10">
    <location>
        <begin position="633"/>
        <end position="654"/>
    </location>
</feature>
<feature type="domain" description="Laminin EGF-like" evidence="12">
    <location>
        <begin position="549"/>
        <end position="593"/>
    </location>
</feature>
<evidence type="ECO:0000256" key="7">
    <source>
        <dbReference type="ARBA" id="ARBA00023157"/>
    </source>
</evidence>
<gene>
    <name evidence="13" type="primary">ORF25</name>
</gene>
<feature type="domain" description="Laminin EGF-like" evidence="12">
    <location>
        <begin position="445"/>
        <end position="499"/>
    </location>
</feature>
<dbReference type="InterPro" id="IPR009030">
    <property type="entry name" value="Growth_fac_rcpt_cys_sf"/>
</dbReference>
<dbReference type="CDD" id="cd00055">
    <property type="entry name" value="EGF_Lam"/>
    <property type="match status" value="4"/>
</dbReference>
<evidence type="ECO:0000256" key="6">
    <source>
        <dbReference type="ARBA" id="ARBA00022869"/>
    </source>
</evidence>
<dbReference type="Gene3D" id="2.10.25.10">
    <property type="entry name" value="Laminin"/>
    <property type="match status" value="7"/>
</dbReference>
<name>A0A3S9LLQ9_ISKNV</name>
<keyword evidence="7" id="KW-1015">Disulfide bond</keyword>
<dbReference type="PRINTS" id="PR00011">
    <property type="entry name" value="EGFLAMININ"/>
</dbReference>
<dbReference type="SMART" id="SM00180">
    <property type="entry name" value="EGF_Lam"/>
    <property type="match status" value="8"/>
</dbReference>